<protein>
    <submittedName>
        <fullName evidence="3">Outer membrane protein, OmpA family protein</fullName>
    </submittedName>
</protein>
<feature type="domain" description="OmpA-like" evidence="2">
    <location>
        <begin position="103"/>
        <end position="221"/>
    </location>
</feature>
<keyword evidence="1" id="KW-0472">Membrane</keyword>
<name>A0A378JMX9_9GAMM</name>
<gene>
    <name evidence="3" type="primary">yiaD</name>
    <name evidence="3" type="ORF">NCTC13316_02715</name>
</gene>
<dbReference type="GO" id="GO:0016020">
    <property type="term" value="C:membrane"/>
    <property type="evidence" value="ECO:0007669"/>
    <property type="project" value="UniProtKB-UniRule"/>
</dbReference>
<evidence type="ECO:0000256" key="1">
    <source>
        <dbReference type="PROSITE-ProRule" id="PRU00473"/>
    </source>
</evidence>
<dbReference type="Pfam" id="PF00691">
    <property type="entry name" value="OmpA"/>
    <property type="match status" value="1"/>
</dbReference>
<dbReference type="PRINTS" id="PR01023">
    <property type="entry name" value="NAFLGMOTY"/>
</dbReference>
<dbReference type="InterPro" id="IPR036737">
    <property type="entry name" value="OmpA-like_sf"/>
</dbReference>
<dbReference type="PROSITE" id="PS51257">
    <property type="entry name" value="PROKAR_LIPOPROTEIN"/>
    <property type="match status" value="1"/>
</dbReference>
<dbReference type="PROSITE" id="PS51123">
    <property type="entry name" value="OMPA_2"/>
    <property type="match status" value="1"/>
</dbReference>
<dbReference type="InterPro" id="IPR006665">
    <property type="entry name" value="OmpA-like"/>
</dbReference>
<dbReference type="SUPFAM" id="SSF103088">
    <property type="entry name" value="OmpA-like"/>
    <property type="match status" value="1"/>
</dbReference>
<evidence type="ECO:0000313" key="3">
    <source>
        <dbReference type="EMBL" id="STX52594.1"/>
    </source>
</evidence>
<dbReference type="Proteomes" id="UP000254794">
    <property type="component" value="Unassembled WGS sequence"/>
</dbReference>
<dbReference type="PANTHER" id="PTHR30329:SF21">
    <property type="entry name" value="LIPOPROTEIN YIAD-RELATED"/>
    <property type="match status" value="1"/>
</dbReference>
<dbReference type="PANTHER" id="PTHR30329">
    <property type="entry name" value="STATOR ELEMENT OF FLAGELLAR MOTOR COMPLEX"/>
    <property type="match status" value="1"/>
</dbReference>
<dbReference type="NCBIfam" id="NF038224">
    <property type="entry name" value="OmpA_like_CmpA"/>
    <property type="match status" value="1"/>
</dbReference>
<dbReference type="CDD" id="cd07185">
    <property type="entry name" value="OmpA_C-like"/>
    <property type="match status" value="1"/>
</dbReference>
<dbReference type="InterPro" id="IPR050330">
    <property type="entry name" value="Bact_OuterMem_StrucFunc"/>
</dbReference>
<proteinExistence type="predicted"/>
<sequence>MLSRFFSQQLTVLSLITLVFSGCSRYEPPYNNFQPYNRVGRDFVVGATAGTVVGAVVGGTVGTTLAGTAIGAATVVGHGLYKNSKQYMLRELQRADVQYIKYGDTTTLIVPTDRYFRFNSAKLNELCYRGLMLIASVIKISCPIGPVYVAGFTDNVGSRYHKNTLTQARAEAMLTFLWANNIHARRLNAEGYGDKYPVSDNRLIHGSAQNRRLEIQCANTPIISAPPAYVGMTK</sequence>
<dbReference type="Gene3D" id="3.30.1330.60">
    <property type="entry name" value="OmpA-like domain"/>
    <property type="match status" value="1"/>
</dbReference>
<evidence type="ECO:0000313" key="4">
    <source>
        <dbReference type="Proteomes" id="UP000254794"/>
    </source>
</evidence>
<dbReference type="EMBL" id="UGOD01000001">
    <property type="protein sequence ID" value="STX52594.1"/>
    <property type="molecule type" value="Genomic_DNA"/>
</dbReference>
<organism evidence="3 4">
    <name type="scientific">Legionella busanensis</name>
    <dbReference type="NCBI Taxonomy" id="190655"/>
    <lineage>
        <taxon>Bacteria</taxon>
        <taxon>Pseudomonadati</taxon>
        <taxon>Pseudomonadota</taxon>
        <taxon>Gammaproteobacteria</taxon>
        <taxon>Legionellales</taxon>
        <taxon>Legionellaceae</taxon>
        <taxon>Legionella</taxon>
    </lineage>
</organism>
<dbReference type="AlphaFoldDB" id="A0A378JMX9"/>
<keyword evidence="4" id="KW-1185">Reference proteome</keyword>
<evidence type="ECO:0000259" key="2">
    <source>
        <dbReference type="PROSITE" id="PS51123"/>
    </source>
</evidence>
<dbReference type="RefSeq" id="WP_165482122.1">
    <property type="nucleotide sequence ID" value="NZ_CAAAHP010000003.1"/>
</dbReference>
<reference evidence="3 4" key="1">
    <citation type="submission" date="2018-06" db="EMBL/GenBank/DDBJ databases">
        <authorList>
            <consortium name="Pathogen Informatics"/>
            <person name="Doyle S."/>
        </authorList>
    </citation>
    <scope>NUCLEOTIDE SEQUENCE [LARGE SCALE GENOMIC DNA]</scope>
    <source>
        <strain evidence="3 4">NCTC13316</strain>
    </source>
</reference>
<accession>A0A378JMX9</accession>